<dbReference type="AlphaFoldDB" id="A0A3B1AAX5"/>
<dbReference type="InterPro" id="IPR009875">
    <property type="entry name" value="PilZ_domain"/>
</dbReference>
<dbReference type="InterPro" id="IPR009926">
    <property type="entry name" value="T3SS_YcgR_PilZN"/>
</dbReference>
<name>A0A3B1AAX5_9ZZZZ</name>
<evidence type="ECO:0000256" key="2">
    <source>
        <dbReference type="ARBA" id="ARBA00023143"/>
    </source>
</evidence>
<reference evidence="5" key="1">
    <citation type="submission" date="2018-06" db="EMBL/GenBank/DDBJ databases">
        <authorList>
            <person name="Zhirakovskaya E."/>
        </authorList>
    </citation>
    <scope>NUCLEOTIDE SEQUENCE</scope>
</reference>
<protein>
    <recommendedName>
        <fullName evidence="6">Flagellar brake protein YcgR</fullName>
    </recommendedName>
</protein>
<dbReference type="Gene3D" id="2.40.10.220">
    <property type="entry name" value="predicted glycosyltransferase like domains"/>
    <property type="match status" value="1"/>
</dbReference>
<dbReference type="GO" id="GO:0035438">
    <property type="term" value="F:cyclic-di-GMP binding"/>
    <property type="evidence" value="ECO:0007669"/>
    <property type="project" value="InterPro"/>
</dbReference>
<dbReference type="Pfam" id="PF07238">
    <property type="entry name" value="PilZ"/>
    <property type="match status" value="1"/>
</dbReference>
<proteinExistence type="predicted"/>
<sequence>MVDRPPSHNAIAENDYTQQYETITSTARISMVLRPLMEKHAIITATLPGSNCFFNTALLSIDLQNSTITIDGLHPSEGHALFLKIGRLTLRTMYEGVEVSFTVNLKKSDSENNMAFYLIDFPQSIRYLQRRNAFRVPVSAAKEVTVEIKTNDGKSFTGELSDISAGGICVRFAKKRELDLSTHTEETQCCIYLPDKRKIHCIFKVRHSNYFEINNSLHIGGSFEHLDKIQRRTIERFVIELQRLARKSLAR</sequence>
<feature type="domain" description="Type III secretion system flagellar brake protein YcgR PilZN" evidence="4">
    <location>
        <begin position="23"/>
        <end position="125"/>
    </location>
</feature>
<evidence type="ECO:0000313" key="5">
    <source>
        <dbReference type="EMBL" id="VAW96777.1"/>
    </source>
</evidence>
<evidence type="ECO:0000259" key="3">
    <source>
        <dbReference type="Pfam" id="PF07238"/>
    </source>
</evidence>
<keyword evidence="1" id="KW-0547">Nucleotide-binding</keyword>
<dbReference type="Gene3D" id="2.30.110.10">
    <property type="entry name" value="Electron Transport, Fmn-binding Protein, Chain A"/>
    <property type="match status" value="1"/>
</dbReference>
<accession>A0A3B1AAX5</accession>
<keyword evidence="2" id="KW-0975">Bacterial flagellum</keyword>
<evidence type="ECO:0008006" key="6">
    <source>
        <dbReference type="Google" id="ProtNLM"/>
    </source>
</evidence>
<dbReference type="SUPFAM" id="SSF141371">
    <property type="entry name" value="PilZ domain-like"/>
    <property type="match status" value="1"/>
</dbReference>
<evidence type="ECO:0000259" key="4">
    <source>
        <dbReference type="Pfam" id="PF07317"/>
    </source>
</evidence>
<evidence type="ECO:0000256" key="1">
    <source>
        <dbReference type="ARBA" id="ARBA00022741"/>
    </source>
</evidence>
<feature type="domain" description="PilZ" evidence="3">
    <location>
        <begin position="129"/>
        <end position="239"/>
    </location>
</feature>
<dbReference type="InterPro" id="IPR012349">
    <property type="entry name" value="Split_barrel_FMN-bd"/>
</dbReference>
<organism evidence="5">
    <name type="scientific">hydrothermal vent metagenome</name>
    <dbReference type="NCBI Taxonomy" id="652676"/>
    <lineage>
        <taxon>unclassified sequences</taxon>
        <taxon>metagenomes</taxon>
        <taxon>ecological metagenomes</taxon>
    </lineage>
</organism>
<dbReference type="Pfam" id="PF07317">
    <property type="entry name" value="PilZN"/>
    <property type="match status" value="1"/>
</dbReference>
<gene>
    <name evidence="5" type="ORF">MNBD_GAMMA19-1300</name>
</gene>
<dbReference type="EMBL" id="UOFV01000097">
    <property type="protein sequence ID" value="VAW96777.1"/>
    <property type="molecule type" value="Genomic_DNA"/>
</dbReference>